<dbReference type="InterPro" id="IPR034144">
    <property type="entry name" value="TOPRIM_TopoIII"/>
</dbReference>
<dbReference type="Gene3D" id="3.40.50.140">
    <property type="match status" value="1"/>
</dbReference>
<dbReference type="Gene3D" id="1.10.460.10">
    <property type="entry name" value="Topoisomerase I, domain 2"/>
    <property type="match status" value="1"/>
</dbReference>
<dbReference type="GO" id="GO:0003917">
    <property type="term" value="F:DNA topoisomerase type I (single strand cut, ATP-independent) activity"/>
    <property type="evidence" value="ECO:0007669"/>
    <property type="project" value="UniProtKB-EC"/>
</dbReference>
<dbReference type="InterPro" id="IPR013826">
    <property type="entry name" value="Topo_IA_cen_sub3"/>
</dbReference>
<dbReference type="GO" id="GO:0046872">
    <property type="term" value="F:metal ion binding"/>
    <property type="evidence" value="ECO:0007669"/>
    <property type="project" value="UniProtKB-KW"/>
</dbReference>
<dbReference type="InterPro" id="IPR003602">
    <property type="entry name" value="Topo_IA_DNA-bd_dom"/>
</dbReference>
<dbReference type="InterPro" id="IPR013825">
    <property type="entry name" value="Topo_IA_cen_sub2"/>
</dbReference>
<dbReference type="Proteomes" id="UP000533953">
    <property type="component" value="Unassembled WGS sequence"/>
</dbReference>
<protein>
    <recommendedName>
        <fullName evidence="3">DNA topoisomerase</fullName>
        <ecNumber evidence="3">5.6.2.1</ecNumber>
    </recommendedName>
    <alternativeName>
        <fullName evidence="12">Omega-protein</fullName>
    </alternativeName>
    <alternativeName>
        <fullName evidence="11">Relaxing enzyme</fullName>
    </alternativeName>
    <alternativeName>
        <fullName evidence="9">Swivelase</fullName>
    </alternativeName>
    <alternativeName>
        <fullName evidence="10">Untwisting enzyme</fullName>
    </alternativeName>
</protein>
<dbReference type="Gene3D" id="1.10.290.10">
    <property type="entry name" value="Topoisomerase I, domain 4"/>
    <property type="match status" value="1"/>
</dbReference>
<dbReference type="SMART" id="SM00436">
    <property type="entry name" value="TOP1Bc"/>
    <property type="match status" value="1"/>
</dbReference>
<dbReference type="PRINTS" id="PR00417">
    <property type="entry name" value="PRTPISMRASEI"/>
</dbReference>
<dbReference type="InterPro" id="IPR023405">
    <property type="entry name" value="Topo_IA_core_domain"/>
</dbReference>
<evidence type="ECO:0000313" key="16">
    <source>
        <dbReference type="Proteomes" id="UP000533953"/>
    </source>
</evidence>
<evidence type="ECO:0000256" key="9">
    <source>
        <dbReference type="ARBA" id="ARBA00030003"/>
    </source>
</evidence>
<dbReference type="CDD" id="cd00186">
    <property type="entry name" value="TOP1Ac"/>
    <property type="match status" value="1"/>
</dbReference>
<dbReference type="EMBL" id="JAASTX010000018">
    <property type="protein sequence ID" value="MBC1492732.1"/>
    <property type="molecule type" value="Genomic_DNA"/>
</dbReference>
<organism evidence="15 16">
    <name type="scientific">Listeria booriae</name>
    <dbReference type="NCBI Taxonomy" id="1552123"/>
    <lineage>
        <taxon>Bacteria</taxon>
        <taxon>Bacillati</taxon>
        <taxon>Bacillota</taxon>
        <taxon>Bacilli</taxon>
        <taxon>Bacillales</taxon>
        <taxon>Listeriaceae</taxon>
        <taxon>Listeria</taxon>
    </lineage>
</organism>
<proteinExistence type="inferred from homology"/>
<keyword evidence="8 15" id="KW-0413">Isomerase</keyword>
<keyword evidence="6" id="KW-0799">Topoisomerase</keyword>
<dbReference type="GO" id="GO:0006281">
    <property type="term" value="P:DNA repair"/>
    <property type="evidence" value="ECO:0007669"/>
    <property type="project" value="TreeGrafter"/>
</dbReference>
<dbReference type="PANTHER" id="PTHR11390:SF21">
    <property type="entry name" value="DNA TOPOISOMERASE 3-ALPHA"/>
    <property type="match status" value="1"/>
</dbReference>
<dbReference type="NCBIfam" id="TIGR01056">
    <property type="entry name" value="topB"/>
    <property type="match status" value="1"/>
</dbReference>
<dbReference type="GO" id="GO:0003677">
    <property type="term" value="F:DNA binding"/>
    <property type="evidence" value="ECO:0007669"/>
    <property type="project" value="UniProtKB-KW"/>
</dbReference>
<dbReference type="GO" id="GO:0043597">
    <property type="term" value="C:cytoplasmic replication fork"/>
    <property type="evidence" value="ECO:0007669"/>
    <property type="project" value="TreeGrafter"/>
</dbReference>
<evidence type="ECO:0000256" key="7">
    <source>
        <dbReference type="ARBA" id="ARBA00023125"/>
    </source>
</evidence>
<keyword evidence="4" id="KW-0479">Metal-binding</keyword>
<accession>A0A7X0XEU5</accession>
<dbReference type="PROSITE" id="PS50880">
    <property type="entry name" value="TOPRIM"/>
    <property type="match status" value="1"/>
</dbReference>
<dbReference type="SMART" id="SM00493">
    <property type="entry name" value="TOPRIM"/>
    <property type="match status" value="1"/>
</dbReference>
<evidence type="ECO:0000256" key="3">
    <source>
        <dbReference type="ARBA" id="ARBA00012891"/>
    </source>
</evidence>
<dbReference type="Pfam" id="PF01131">
    <property type="entry name" value="Topoisom_bac"/>
    <property type="match status" value="1"/>
</dbReference>
<evidence type="ECO:0000256" key="12">
    <source>
        <dbReference type="ARBA" id="ARBA00032877"/>
    </source>
</evidence>
<dbReference type="InterPro" id="IPR013824">
    <property type="entry name" value="Topo_IA_cen_sub1"/>
</dbReference>
<dbReference type="InterPro" id="IPR025589">
    <property type="entry name" value="Toprim_C_rpt"/>
</dbReference>
<dbReference type="InterPro" id="IPR006171">
    <property type="entry name" value="TOPRIM_dom"/>
</dbReference>
<evidence type="ECO:0000256" key="1">
    <source>
        <dbReference type="ARBA" id="ARBA00000213"/>
    </source>
</evidence>
<evidence type="ECO:0000259" key="14">
    <source>
        <dbReference type="PROSITE" id="PS52039"/>
    </source>
</evidence>
<dbReference type="GO" id="GO:0006265">
    <property type="term" value="P:DNA topological change"/>
    <property type="evidence" value="ECO:0007669"/>
    <property type="project" value="InterPro"/>
</dbReference>
<dbReference type="CDD" id="cd03362">
    <property type="entry name" value="TOPRIM_TopoIA_TopoIII"/>
    <property type="match status" value="1"/>
</dbReference>
<evidence type="ECO:0000256" key="4">
    <source>
        <dbReference type="ARBA" id="ARBA00022723"/>
    </source>
</evidence>
<comment type="caution">
    <text evidence="15">The sequence shown here is derived from an EMBL/GenBank/DDBJ whole genome shotgun (WGS) entry which is preliminary data.</text>
</comment>
<dbReference type="AlphaFoldDB" id="A0A7X0XEU5"/>
<reference evidence="15 16" key="1">
    <citation type="submission" date="2020-03" db="EMBL/GenBank/DDBJ databases">
        <title>Soil Listeria distribution.</title>
        <authorList>
            <person name="Liao J."/>
            <person name="Wiedmann M."/>
        </authorList>
    </citation>
    <scope>NUCLEOTIDE SEQUENCE [LARGE SCALE GENOMIC DNA]</scope>
    <source>
        <strain evidence="15 16">FSL L7-1547</strain>
    </source>
</reference>
<evidence type="ECO:0000256" key="6">
    <source>
        <dbReference type="ARBA" id="ARBA00023029"/>
    </source>
</evidence>
<dbReference type="PROSITE" id="PS52039">
    <property type="entry name" value="TOPO_IA_2"/>
    <property type="match status" value="1"/>
</dbReference>
<keyword evidence="5" id="KW-0460">Magnesium</keyword>
<dbReference type="InterPro" id="IPR003601">
    <property type="entry name" value="Topo_IA_2"/>
</dbReference>
<keyword evidence="7" id="KW-0238">DNA-binding</keyword>
<evidence type="ECO:0000256" key="10">
    <source>
        <dbReference type="ARBA" id="ARBA00031985"/>
    </source>
</evidence>
<dbReference type="Gene3D" id="2.70.20.10">
    <property type="entry name" value="Topoisomerase I, domain 3"/>
    <property type="match status" value="1"/>
</dbReference>
<dbReference type="Pfam" id="PF13342">
    <property type="entry name" value="Toprim_Crpt"/>
    <property type="match status" value="1"/>
</dbReference>
<evidence type="ECO:0000256" key="11">
    <source>
        <dbReference type="ARBA" id="ARBA00032235"/>
    </source>
</evidence>
<evidence type="ECO:0000259" key="13">
    <source>
        <dbReference type="PROSITE" id="PS50880"/>
    </source>
</evidence>
<dbReference type="NCBIfam" id="NF005829">
    <property type="entry name" value="PRK07726.1"/>
    <property type="match status" value="1"/>
</dbReference>
<feature type="domain" description="Topo IA-type catalytic" evidence="14">
    <location>
        <begin position="157"/>
        <end position="595"/>
    </location>
</feature>
<dbReference type="RefSeq" id="WP_185417912.1">
    <property type="nucleotide sequence ID" value="NZ_JAASTX010000018.1"/>
</dbReference>
<dbReference type="EC" id="5.6.2.1" evidence="3"/>
<evidence type="ECO:0000256" key="8">
    <source>
        <dbReference type="ARBA" id="ARBA00023235"/>
    </source>
</evidence>
<dbReference type="SMART" id="SM00437">
    <property type="entry name" value="TOP1Ac"/>
    <property type="match status" value="1"/>
</dbReference>
<dbReference type="InterPro" id="IPR005738">
    <property type="entry name" value="TopoIII"/>
</dbReference>
<evidence type="ECO:0000313" key="15">
    <source>
        <dbReference type="EMBL" id="MBC1492732.1"/>
    </source>
</evidence>
<dbReference type="GO" id="GO:0006310">
    <property type="term" value="P:DNA recombination"/>
    <property type="evidence" value="ECO:0007669"/>
    <property type="project" value="TreeGrafter"/>
</dbReference>
<gene>
    <name evidence="15" type="ORF">HCI99_12980</name>
</gene>
<dbReference type="InterPro" id="IPR023406">
    <property type="entry name" value="Topo_IA_AS"/>
</dbReference>
<dbReference type="SUPFAM" id="SSF56712">
    <property type="entry name" value="Prokaryotic type I DNA topoisomerase"/>
    <property type="match status" value="1"/>
</dbReference>
<feature type="domain" description="Toprim" evidence="13">
    <location>
        <begin position="2"/>
        <end position="140"/>
    </location>
</feature>
<dbReference type="InterPro" id="IPR000380">
    <property type="entry name" value="Topo_IA"/>
</dbReference>
<dbReference type="PROSITE" id="PS00396">
    <property type="entry name" value="TOPO_IA_1"/>
    <property type="match status" value="1"/>
</dbReference>
<dbReference type="Pfam" id="PF01751">
    <property type="entry name" value="Toprim"/>
    <property type="match status" value="1"/>
</dbReference>
<sequence>MKTVILAEKPSQAKAYAEAMQKSKKQDGYFEIQDPIFHGETMITWGFGHLVSPVSPEIYKDEWKAWCLGNLPMIPERFQYEVTADKKKQFNVVAKLLKSADQIVIGTDADREGENIARSIISHANAEKKTIKRLWINSLEVAEVRKGFENLRPGEDFYTSYLEAQTRQKSDWLVGMNISRLYTVLLQEKGLDGPFSVGRVQTPTLYMIYQRQQEIENFKPEPFYEVFADIQSKNGTFQGKYKERFSTKEELQALLQKKGIIQNQPGVIQTVETKEKKQAAPVLFSLSDLQSQVNKAYKASPAETLEAVQALYEAKILTYPRTDCHHITEGEFGYLANNLASYEAHLGITIENPLLEPRKRFVDGKKVQEHYAIVPTKRVPKNDELAKLNPLQKNIYEMVLRRTVGMFAPDYIFDETTIVTDLNGLLFKTVGKVEKHNGWRCLLSNHDTKEDEETTLPIVTNGEAVTATIKPKTGETKPPAYFTEGTLITAMKNAGKSVESKEDKEILKETEGIGTEATRASILETLKAQSYMEVSKNKVVVTEKGKTLCLAIAKTQLSSPAFTAEWESYLKKIHDGSGTQEVFLRNMERFIRHLIDTARATIDSESIMQQVGKTVSANAVGQCPICGDVIRDLGKFYGCRGFKNGCKFSIPKKIAGKTLPKTAVQSLLSKKKTAKIKGFKKKDGKTFEAALMIDAENKVSFSFDKK</sequence>
<comment type="similarity">
    <text evidence="2">Belongs to the type IA topoisomerase family.</text>
</comment>
<name>A0A7X0XEU5_9LIST</name>
<dbReference type="PANTHER" id="PTHR11390">
    <property type="entry name" value="PROKARYOTIC DNA TOPOISOMERASE"/>
    <property type="match status" value="1"/>
</dbReference>
<evidence type="ECO:0000256" key="2">
    <source>
        <dbReference type="ARBA" id="ARBA00009446"/>
    </source>
</evidence>
<dbReference type="InterPro" id="IPR013497">
    <property type="entry name" value="Topo_IA_cen"/>
</dbReference>
<evidence type="ECO:0000256" key="5">
    <source>
        <dbReference type="ARBA" id="ARBA00022842"/>
    </source>
</evidence>
<comment type="catalytic activity">
    <reaction evidence="1">
        <text>ATP-independent breakage of single-stranded DNA, followed by passage and rejoining.</text>
        <dbReference type="EC" id="5.6.2.1"/>
    </reaction>
</comment>